<organism evidence="1 2">
    <name type="scientific">Amycolatopsis sacchari</name>
    <dbReference type="NCBI Taxonomy" id="115433"/>
    <lineage>
        <taxon>Bacteria</taxon>
        <taxon>Bacillati</taxon>
        <taxon>Actinomycetota</taxon>
        <taxon>Actinomycetes</taxon>
        <taxon>Pseudonocardiales</taxon>
        <taxon>Pseudonocardiaceae</taxon>
        <taxon>Amycolatopsis</taxon>
    </lineage>
</organism>
<dbReference type="OrthoDB" id="3629264at2"/>
<dbReference type="STRING" id="115433.SAMN05421835_11655"/>
<dbReference type="InterPro" id="IPR008651">
    <property type="entry name" value="Uncharacterised_HicB"/>
</dbReference>
<accession>A0A1I3XV47</accession>
<dbReference type="InterPro" id="IPR010985">
    <property type="entry name" value="Ribbon_hlx_hlx"/>
</dbReference>
<evidence type="ECO:0000313" key="1">
    <source>
        <dbReference type="EMBL" id="SFK23394.1"/>
    </source>
</evidence>
<dbReference type="SUPFAM" id="SSF47598">
    <property type="entry name" value="Ribbon-helix-helix"/>
    <property type="match status" value="1"/>
</dbReference>
<dbReference type="Pfam" id="PF05534">
    <property type="entry name" value="HicB"/>
    <property type="match status" value="1"/>
</dbReference>
<dbReference type="GO" id="GO:0006355">
    <property type="term" value="P:regulation of DNA-templated transcription"/>
    <property type="evidence" value="ECO:0007669"/>
    <property type="project" value="InterPro"/>
</dbReference>
<dbReference type="EMBL" id="FORP01000016">
    <property type="protein sequence ID" value="SFK23394.1"/>
    <property type="molecule type" value="Genomic_DNA"/>
</dbReference>
<proteinExistence type="predicted"/>
<dbReference type="Proteomes" id="UP000199025">
    <property type="component" value="Unassembled WGS sequence"/>
</dbReference>
<name>A0A1I3XV47_9PSEU</name>
<keyword evidence="2" id="KW-1185">Reference proteome</keyword>
<reference evidence="1 2" key="1">
    <citation type="submission" date="2016-10" db="EMBL/GenBank/DDBJ databases">
        <authorList>
            <person name="de Groot N.N."/>
        </authorList>
    </citation>
    <scope>NUCLEOTIDE SEQUENCE [LARGE SCALE GENOMIC DNA]</scope>
    <source>
        <strain evidence="1 2">DSM 44468</strain>
    </source>
</reference>
<protein>
    <submittedName>
        <fullName evidence="1">HicB family protein</fullName>
    </submittedName>
</protein>
<dbReference type="AlphaFoldDB" id="A0A1I3XV47"/>
<gene>
    <name evidence="1" type="ORF">SAMN05421835_11655</name>
</gene>
<sequence length="102" mass="11139">MSQVTWRAEEELVRRVQLAAKQQGKSMNEYLTQVLDAATDPELAGDEAERVRERLRRAGLLWEGGTPRSRPDPAAVARARAAAGRGAALSDLVAEGRGDDLR</sequence>
<evidence type="ECO:0000313" key="2">
    <source>
        <dbReference type="Proteomes" id="UP000199025"/>
    </source>
</evidence>
<dbReference type="RefSeq" id="WP_091511801.1">
    <property type="nucleotide sequence ID" value="NZ_CBDQZW010000011.1"/>
</dbReference>